<keyword evidence="3" id="KW-0378">Hydrolase</keyword>
<organism evidence="6 7">
    <name type="scientific">Microbacterium salsuginis</name>
    <dbReference type="NCBI Taxonomy" id="2722803"/>
    <lineage>
        <taxon>Bacteria</taxon>
        <taxon>Bacillati</taxon>
        <taxon>Actinomycetota</taxon>
        <taxon>Actinomycetes</taxon>
        <taxon>Micrococcales</taxon>
        <taxon>Microbacteriaceae</taxon>
        <taxon>Microbacterium</taxon>
    </lineage>
</organism>
<comment type="catalytic activity">
    <reaction evidence="1">
        <text>Hydrolysis of terminal non-reducing alpha-L-rhamnose residues in alpha-L-rhamnosides.</text>
        <dbReference type="EC" id="3.2.1.40"/>
    </reaction>
</comment>
<dbReference type="Pfam" id="PF17390">
    <property type="entry name" value="Bac_rhamnosid_C"/>
    <property type="match status" value="1"/>
</dbReference>
<dbReference type="PANTHER" id="PTHR33307:SF6">
    <property type="entry name" value="ALPHA-RHAMNOSIDASE (EUROFUNG)-RELATED"/>
    <property type="match status" value="1"/>
</dbReference>
<dbReference type="SUPFAM" id="SSF48208">
    <property type="entry name" value="Six-hairpin glycosidases"/>
    <property type="match status" value="1"/>
</dbReference>
<dbReference type="PANTHER" id="PTHR33307">
    <property type="entry name" value="ALPHA-RHAMNOSIDASE (EUROFUNG)"/>
    <property type="match status" value="1"/>
</dbReference>
<dbReference type="Gene3D" id="1.50.10.10">
    <property type="match status" value="1"/>
</dbReference>
<comment type="caution">
    <text evidence="6">The sequence shown here is derived from an EMBL/GenBank/DDBJ whole genome shotgun (WGS) entry which is preliminary data.</text>
</comment>
<accession>A0ABX1K9J5</accession>
<evidence type="ECO:0000256" key="1">
    <source>
        <dbReference type="ARBA" id="ARBA00001445"/>
    </source>
</evidence>
<proteinExistence type="predicted"/>
<sequence length="493" mass="54644">MHAALDYRGSFHCSNELVNQFHDNVVWSMRGNFLDVPTDCPTRERSGWTGDAQVFAPTALLLAETGRYLTNWLVDMRTQQHADGTITDIVPLDSPNWREGATERTDKEKEFGFTMPPSGSAGWGDAIVLIPWQVYQATGSTDVLSDNYPAMVRWVERYARLAEETGDSGLPHGRYLVDSGYHWGEWLEPEGEGDGVKPMMELMADLFAQPRSWVATAYFEHSSRILAEIAELLGKGDDARHFAEYAEGARAAWQEAYMSDPALLEPDAQATYVRALEFDLVPDHRRQATVDRLVERIRQRDNHLGTGFLSTGFLLRQLSRNGEAEVALDILLQQTPPSWLGQVVRGATTTWETWTGVDANGDPVMSQNHYSLGGSVRWLYEELAGIRPAEPGWRRIIAEPLLTPRIPSVSASTATPFGDVAIQWTLRAGQAGVIVDVPAGAEATIILARADPETTRLGNETVASSQHPTRVDADRLLVEVGSGRHEFTWSISA</sequence>
<dbReference type="Gene3D" id="2.60.420.10">
    <property type="entry name" value="Maltose phosphorylase, domain 3"/>
    <property type="match status" value="1"/>
</dbReference>
<dbReference type="Proteomes" id="UP001429745">
    <property type="component" value="Unassembled WGS sequence"/>
</dbReference>
<evidence type="ECO:0000256" key="3">
    <source>
        <dbReference type="ARBA" id="ARBA00022801"/>
    </source>
</evidence>
<evidence type="ECO:0000256" key="2">
    <source>
        <dbReference type="ARBA" id="ARBA00012652"/>
    </source>
</evidence>
<evidence type="ECO:0000313" key="6">
    <source>
        <dbReference type="EMBL" id="NLP83345.1"/>
    </source>
</evidence>
<dbReference type="InterPro" id="IPR012341">
    <property type="entry name" value="6hp_glycosidase-like_sf"/>
</dbReference>
<dbReference type="EC" id="3.2.1.40" evidence="2"/>
<gene>
    <name evidence="6" type="ORF">HF576_05765</name>
</gene>
<feature type="domain" description="Alpha-L-rhamnosidase six-hairpin glycosidase" evidence="4">
    <location>
        <begin position="8"/>
        <end position="382"/>
    </location>
</feature>
<evidence type="ECO:0000259" key="4">
    <source>
        <dbReference type="Pfam" id="PF17389"/>
    </source>
</evidence>
<dbReference type="Pfam" id="PF17389">
    <property type="entry name" value="Bac_rhamnosid6H"/>
    <property type="match status" value="1"/>
</dbReference>
<dbReference type="InterPro" id="IPR035398">
    <property type="entry name" value="Bac_rhamnosid_C"/>
</dbReference>
<dbReference type="InterPro" id="IPR008928">
    <property type="entry name" value="6-hairpin_glycosidase_sf"/>
</dbReference>
<dbReference type="InterPro" id="IPR035396">
    <property type="entry name" value="Bac_rhamnosid6H"/>
</dbReference>
<dbReference type="EMBL" id="JABACI010000001">
    <property type="protein sequence ID" value="NLP83345.1"/>
    <property type="molecule type" value="Genomic_DNA"/>
</dbReference>
<reference evidence="6 7" key="1">
    <citation type="submission" date="2020-04" db="EMBL/GenBank/DDBJ databases">
        <title>CFH 90308 Microbacterium sp.</title>
        <authorList>
            <person name="Nie G."/>
            <person name="Ming H."/>
            <person name="Xia T."/>
        </authorList>
    </citation>
    <scope>NUCLEOTIDE SEQUENCE [LARGE SCALE GENOMIC DNA]</scope>
    <source>
        <strain evidence="6 7">CFH 90308</strain>
    </source>
</reference>
<evidence type="ECO:0000313" key="7">
    <source>
        <dbReference type="Proteomes" id="UP001429745"/>
    </source>
</evidence>
<keyword evidence="7" id="KW-1185">Reference proteome</keyword>
<name>A0ABX1K9J5_9MICO</name>
<evidence type="ECO:0000259" key="5">
    <source>
        <dbReference type="Pfam" id="PF17390"/>
    </source>
</evidence>
<protein>
    <recommendedName>
        <fullName evidence="2">alpha-L-rhamnosidase</fullName>
        <ecNumber evidence="2">3.2.1.40</ecNumber>
    </recommendedName>
</protein>
<dbReference type="InterPro" id="IPR016007">
    <property type="entry name" value="Alpha_rhamnosid"/>
</dbReference>
<feature type="domain" description="Alpha-L-rhamnosidase C-terminal" evidence="5">
    <location>
        <begin position="385"/>
        <end position="454"/>
    </location>
</feature>
<dbReference type="RefSeq" id="WP_168911764.1">
    <property type="nucleotide sequence ID" value="NZ_JABACI010000001.1"/>
</dbReference>